<organism evidence="2 3">
    <name type="scientific">Eucalyptus globulus</name>
    <name type="common">Tasmanian blue gum</name>
    <dbReference type="NCBI Taxonomy" id="34317"/>
    <lineage>
        <taxon>Eukaryota</taxon>
        <taxon>Viridiplantae</taxon>
        <taxon>Streptophyta</taxon>
        <taxon>Embryophyta</taxon>
        <taxon>Tracheophyta</taxon>
        <taxon>Spermatophyta</taxon>
        <taxon>Magnoliopsida</taxon>
        <taxon>eudicotyledons</taxon>
        <taxon>Gunneridae</taxon>
        <taxon>Pentapetalae</taxon>
        <taxon>rosids</taxon>
        <taxon>malvids</taxon>
        <taxon>Myrtales</taxon>
        <taxon>Myrtaceae</taxon>
        <taxon>Myrtoideae</taxon>
        <taxon>Eucalypteae</taxon>
        <taxon>Eucalyptus</taxon>
    </lineage>
</organism>
<keyword evidence="1" id="KW-0732">Signal</keyword>
<name>A0ABD3LXE7_EUCGL</name>
<dbReference type="AlphaFoldDB" id="A0ABD3LXE7"/>
<dbReference type="EMBL" id="JBJKBG010000001">
    <property type="protein sequence ID" value="KAL3754476.1"/>
    <property type="molecule type" value="Genomic_DNA"/>
</dbReference>
<dbReference type="SUPFAM" id="SSF69572">
    <property type="entry name" value="Activating enzymes of the ubiquitin-like proteins"/>
    <property type="match status" value="1"/>
</dbReference>
<evidence type="ECO:0000313" key="3">
    <source>
        <dbReference type="Proteomes" id="UP001634007"/>
    </source>
</evidence>
<sequence>MLLSLLVCSLTVLLLTPVVCRYRLVEEKFNSPVPSELQKYLADEEYIVAVGFYILLRAIDRFAANYNSFPGEFDGEMDEDISRLKTTAVSLLSDLGCNGQTLTEDLISEMCRFGAAEFHAVAAFIGRVMSQEVIKVASSSLFTIASLVNSLMSSAPNSSGYYSPLLLVIYRNRDAIFCFKATSSLLEKSTVELSGGGQRHAKVEKQKFCVKALMGLKRGNWSERIDVRWYEDELRQQREMPNQHKTYSPQNEFVIPAITAGFVELTYSEDLYLFVSTQLS</sequence>
<protein>
    <submittedName>
        <fullName evidence="2">Uncharacterized protein</fullName>
    </submittedName>
</protein>
<gene>
    <name evidence="2" type="ORF">ACJRO7_001675</name>
</gene>
<dbReference type="InterPro" id="IPR035985">
    <property type="entry name" value="Ubiquitin-activating_enz"/>
</dbReference>
<evidence type="ECO:0000256" key="1">
    <source>
        <dbReference type="SAM" id="SignalP"/>
    </source>
</evidence>
<feature type="signal peptide" evidence="1">
    <location>
        <begin position="1"/>
        <end position="20"/>
    </location>
</feature>
<dbReference type="Proteomes" id="UP001634007">
    <property type="component" value="Unassembled WGS sequence"/>
</dbReference>
<comment type="caution">
    <text evidence="2">The sequence shown here is derived from an EMBL/GenBank/DDBJ whole genome shotgun (WGS) entry which is preliminary data.</text>
</comment>
<evidence type="ECO:0000313" key="2">
    <source>
        <dbReference type="EMBL" id="KAL3754476.1"/>
    </source>
</evidence>
<keyword evidence="3" id="KW-1185">Reference proteome</keyword>
<proteinExistence type="predicted"/>
<accession>A0ABD3LXE7</accession>
<reference evidence="2 3" key="1">
    <citation type="submission" date="2024-11" db="EMBL/GenBank/DDBJ databases">
        <title>Chromosome-level genome assembly of Eucalyptus globulus Labill. provides insights into its genome evolution.</title>
        <authorList>
            <person name="Li X."/>
        </authorList>
    </citation>
    <scope>NUCLEOTIDE SEQUENCE [LARGE SCALE GENOMIC DNA]</scope>
    <source>
        <strain evidence="2">CL2024</strain>
        <tissue evidence="2">Fresh tender leaves</tissue>
    </source>
</reference>
<dbReference type="Gene3D" id="3.40.50.720">
    <property type="entry name" value="NAD(P)-binding Rossmann-like Domain"/>
    <property type="match status" value="1"/>
</dbReference>
<feature type="chain" id="PRO_5044854458" evidence="1">
    <location>
        <begin position="21"/>
        <end position="280"/>
    </location>
</feature>